<keyword evidence="6" id="KW-1185">Reference proteome</keyword>
<evidence type="ECO:0000256" key="1">
    <source>
        <dbReference type="ARBA" id="ARBA00022741"/>
    </source>
</evidence>
<dbReference type="GO" id="GO:0005524">
    <property type="term" value="F:ATP binding"/>
    <property type="evidence" value="ECO:0007669"/>
    <property type="project" value="UniProtKB-KW"/>
</dbReference>
<comment type="caution">
    <text evidence="5">The sequence shown here is derived from an EMBL/GenBank/DDBJ whole genome shotgun (WGS) entry which is preliminary data.</text>
</comment>
<organism evidence="5 6">
    <name type="scientific">Ramlibacter lithotrophicus</name>
    <dbReference type="NCBI Taxonomy" id="2606681"/>
    <lineage>
        <taxon>Bacteria</taxon>
        <taxon>Pseudomonadati</taxon>
        <taxon>Pseudomonadota</taxon>
        <taxon>Betaproteobacteria</taxon>
        <taxon>Burkholderiales</taxon>
        <taxon>Comamonadaceae</taxon>
        <taxon>Ramlibacter</taxon>
    </lineage>
</organism>
<dbReference type="Proteomes" id="UP000521868">
    <property type="component" value="Unassembled WGS sequence"/>
</dbReference>
<evidence type="ECO:0000313" key="5">
    <source>
        <dbReference type="EMBL" id="NKE67902.1"/>
    </source>
</evidence>
<dbReference type="InterPro" id="IPR003833">
    <property type="entry name" value="CT_C_D"/>
</dbReference>
<proteinExistence type="predicted"/>
<dbReference type="NCBIfam" id="TIGR00370">
    <property type="entry name" value="5-oxoprolinase subunit PxpB"/>
    <property type="match status" value="1"/>
</dbReference>
<sequence length="240" mass="25805">MNSEHLPRLTPVGERCLAVAFGDQLSVEVNLRVCEFASRVRAAGWDFITDVVPSFVAVGLHYRPEALPLRTGQTPLTALEDMVMALLAAPPAAGITGPRTVEIPVCYGGDWGPDLAELAARAGTTPEDLVRQHTEVVGRVFMVGFAPGHPYLGLWGDAFDVPRRGTPRTRVPAGTVAVANRQCVIYPYELPGGWNLIGRTPLVLFDPTLAEPCLLAPGDRVRFVAIAAPEFAALQRHGHA</sequence>
<dbReference type="EC" id="3.5.2.9" evidence="5"/>
<dbReference type="Pfam" id="PF02682">
    <property type="entry name" value="CT_C_D"/>
    <property type="match status" value="1"/>
</dbReference>
<dbReference type="RefSeq" id="WP_168109035.1">
    <property type="nucleotide sequence ID" value="NZ_VTOX01000008.1"/>
</dbReference>
<dbReference type="SUPFAM" id="SSF50891">
    <property type="entry name" value="Cyclophilin-like"/>
    <property type="match status" value="1"/>
</dbReference>
<evidence type="ECO:0000259" key="4">
    <source>
        <dbReference type="SMART" id="SM00796"/>
    </source>
</evidence>
<dbReference type="GO" id="GO:0017168">
    <property type="term" value="F:5-oxoprolinase (ATP-hydrolyzing) activity"/>
    <property type="evidence" value="ECO:0007669"/>
    <property type="project" value="UniProtKB-EC"/>
</dbReference>
<feature type="domain" description="Carboxyltransferase" evidence="4">
    <location>
        <begin position="7"/>
        <end position="215"/>
    </location>
</feature>
<dbReference type="Gene3D" id="3.30.1360.40">
    <property type="match status" value="1"/>
</dbReference>
<dbReference type="EMBL" id="VTOX01000008">
    <property type="protein sequence ID" value="NKE67902.1"/>
    <property type="molecule type" value="Genomic_DNA"/>
</dbReference>
<dbReference type="SMART" id="SM00796">
    <property type="entry name" value="AHS1"/>
    <property type="match status" value="1"/>
</dbReference>
<keyword evidence="1" id="KW-0547">Nucleotide-binding</keyword>
<dbReference type="SUPFAM" id="SSF160467">
    <property type="entry name" value="PH0987 N-terminal domain-like"/>
    <property type="match status" value="1"/>
</dbReference>
<keyword evidence="3" id="KW-0067">ATP-binding</keyword>
<evidence type="ECO:0000313" key="6">
    <source>
        <dbReference type="Proteomes" id="UP000521868"/>
    </source>
</evidence>
<dbReference type="AlphaFoldDB" id="A0A7X6DIP7"/>
<accession>A0A7X6DIP7</accession>
<gene>
    <name evidence="5" type="primary">pxpB</name>
    <name evidence="5" type="ORF">RAMLITH_18940</name>
</gene>
<dbReference type="InterPro" id="IPR010016">
    <property type="entry name" value="PxpB"/>
</dbReference>
<name>A0A7X6DIP7_9BURK</name>
<evidence type="ECO:0000256" key="2">
    <source>
        <dbReference type="ARBA" id="ARBA00022801"/>
    </source>
</evidence>
<dbReference type="PANTHER" id="PTHR34698">
    <property type="entry name" value="5-OXOPROLINASE SUBUNIT B"/>
    <property type="match status" value="1"/>
</dbReference>
<dbReference type="PANTHER" id="PTHR34698:SF2">
    <property type="entry name" value="5-OXOPROLINASE SUBUNIT B"/>
    <property type="match status" value="1"/>
</dbReference>
<keyword evidence="2 5" id="KW-0378">Hydrolase</keyword>
<dbReference type="Gene3D" id="2.40.100.10">
    <property type="entry name" value="Cyclophilin-like"/>
    <property type="match status" value="1"/>
</dbReference>
<dbReference type="InterPro" id="IPR029000">
    <property type="entry name" value="Cyclophilin-like_dom_sf"/>
</dbReference>
<reference evidence="5 6" key="1">
    <citation type="journal article" date="2020" name="Nature">
        <title>Bacterial chemolithoautotrophy via manganese oxidation.</title>
        <authorList>
            <person name="Yu H."/>
            <person name="Leadbetter J.R."/>
        </authorList>
    </citation>
    <scope>NUCLEOTIDE SEQUENCE [LARGE SCALE GENOMIC DNA]</scope>
    <source>
        <strain evidence="5 6">RBP-1</strain>
    </source>
</reference>
<protein>
    <submittedName>
        <fullName evidence="5">5-oxoprolinase subunit PxpB</fullName>
        <ecNumber evidence="5">3.5.2.9</ecNumber>
    </submittedName>
</protein>
<evidence type="ECO:0000256" key="3">
    <source>
        <dbReference type="ARBA" id="ARBA00022840"/>
    </source>
</evidence>